<dbReference type="PANTHER" id="PTHR18964:SF149">
    <property type="entry name" value="BIFUNCTIONAL UDP-N-ACETYLGLUCOSAMINE 2-EPIMERASE_N-ACETYLMANNOSAMINE KINASE"/>
    <property type="match status" value="1"/>
</dbReference>
<reference evidence="3 4" key="1">
    <citation type="submission" date="2022-06" db="EMBL/GenBank/DDBJ databases">
        <title>Draft genome sequence of type strain Streptomyces rubrisoli DSM 42083.</title>
        <authorList>
            <person name="Duangmal K."/>
            <person name="Klaysubun C."/>
        </authorList>
    </citation>
    <scope>NUCLEOTIDE SEQUENCE [LARGE SCALE GENOMIC DNA]</scope>
    <source>
        <strain evidence="3 4">DSM 42083</strain>
    </source>
</reference>
<accession>A0ABT1P7Y2</accession>
<dbReference type="CDD" id="cd00090">
    <property type="entry name" value="HTH_ARSR"/>
    <property type="match status" value="1"/>
</dbReference>
<dbReference type="InterPro" id="IPR036388">
    <property type="entry name" value="WH-like_DNA-bd_sf"/>
</dbReference>
<evidence type="ECO:0000259" key="2">
    <source>
        <dbReference type="Pfam" id="PF12802"/>
    </source>
</evidence>
<dbReference type="SUPFAM" id="SSF46785">
    <property type="entry name" value="Winged helix' DNA-binding domain"/>
    <property type="match status" value="1"/>
</dbReference>
<evidence type="ECO:0000256" key="1">
    <source>
        <dbReference type="ARBA" id="ARBA00006479"/>
    </source>
</evidence>
<dbReference type="Pfam" id="PF00480">
    <property type="entry name" value="ROK"/>
    <property type="match status" value="1"/>
</dbReference>
<dbReference type="InterPro" id="IPR000600">
    <property type="entry name" value="ROK"/>
</dbReference>
<proteinExistence type="inferred from homology"/>
<dbReference type="Proteomes" id="UP001206206">
    <property type="component" value="Unassembled WGS sequence"/>
</dbReference>
<dbReference type="SUPFAM" id="SSF53067">
    <property type="entry name" value="Actin-like ATPase domain"/>
    <property type="match status" value="1"/>
</dbReference>
<dbReference type="InterPro" id="IPR043129">
    <property type="entry name" value="ATPase_NBD"/>
</dbReference>
<evidence type="ECO:0000313" key="3">
    <source>
        <dbReference type="EMBL" id="MCQ4040503.1"/>
    </source>
</evidence>
<comment type="similarity">
    <text evidence="1">Belongs to the ROK (NagC/XylR) family.</text>
</comment>
<evidence type="ECO:0000313" key="4">
    <source>
        <dbReference type="Proteomes" id="UP001206206"/>
    </source>
</evidence>
<dbReference type="Pfam" id="PF12802">
    <property type="entry name" value="MarR_2"/>
    <property type="match status" value="1"/>
</dbReference>
<name>A0ABT1P7Y2_9ACTN</name>
<dbReference type="InterPro" id="IPR000835">
    <property type="entry name" value="HTH_MarR-typ"/>
</dbReference>
<protein>
    <submittedName>
        <fullName evidence="3">ROK family protein</fullName>
    </submittedName>
</protein>
<organism evidence="3 4">
    <name type="scientific">Streptantibioticus rubrisoli</name>
    <dbReference type="NCBI Taxonomy" id="1387313"/>
    <lineage>
        <taxon>Bacteria</taxon>
        <taxon>Bacillati</taxon>
        <taxon>Actinomycetota</taxon>
        <taxon>Actinomycetes</taxon>
        <taxon>Kitasatosporales</taxon>
        <taxon>Streptomycetaceae</taxon>
        <taxon>Streptantibioticus</taxon>
    </lineage>
</organism>
<comment type="caution">
    <text evidence="3">The sequence shown here is derived from an EMBL/GenBank/DDBJ whole genome shotgun (WGS) entry which is preliminary data.</text>
</comment>
<feature type="domain" description="HTH marR-type" evidence="2">
    <location>
        <begin position="15"/>
        <end position="59"/>
    </location>
</feature>
<gene>
    <name evidence="3" type="ORF">NON19_00330</name>
</gene>
<dbReference type="Gene3D" id="1.10.10.10">
    <property type="entry name" value="Winged helix-like DNA-binding domain superfamily/Winged helix DNA-binding domain"/>
    <property type="match status" value="1"/>
</dbReference>
<dbReference type="Gene3D" id="3.30.420.40">
    <property type="match status" value="2"/>
</dbReference>
<dbReference type="PANTHER" id="PTHR18964">
    <property type="entry name" value="ROK (REPRESSOR, ORF, KINASE) FAMILY"/>
    <property type="match status" value="1"/>
</dbReference>
<keyword evidence="4" id="KW-1185">Reference proteome</keyword>
<dbReference type="RefSeq" id="WP_255924454.1">
    <property type="nucleotide sequence ID" value="NZ_JANFNH010000001.1"/>
</dbReference>
<dbReference type="EMBL" id="JANFNH010000001">
    <property type="protein sequence ID" value="MCQ4040503.1"/>
    <property type="molecule type" value="Genomic_DNA"/>
</dbReference>
<sequence>MDEQPWSRQRLRSNNELLLLEHLRGVGAATRAQLARDTGLSKPTVSSALASLEKGGLVREVGMIVPERGRSGVLYEPDPTAGYVLGVDIGRARLRIAVADLASEIQARVDVPNEGTTADAVADAVAAAAERALAEAGVANDQVVHAAVGTPGVFDAESGRVRYASNLPGWGRAGLVQQLRAQLGGPDLSIHNDANLAALGEYAFGTGRDRRLFVYLLVGTGLGMGVIANGELFTGANGAAGEIGYLPLLHAALGPAATPPVRDAQDTQARGALESAVAADAIVRTARELGLRDAPTAKHVFDAARAGRPEAREAVAREGERLALVVAAISAVLDPDLVVLGGGVGHSADLLLPPLREALYRMTPLHPEVAPSTLGDDAVLFGAIACAVRSARPTVFERHATNADR</sequence>
<dbReference type="InterPro" id="IPR036390">
    <property type="entry name" value="WH_DNA-bd_sf"/>
</dbReference>
<dbReference type="InterPro" id="IPR011991">
    <property type="entry name" value="ArsR-like_HTH"/>
</dbReference>